<dbReference type="KEGG" id="syn:slr0975"/>
<organism evidence="1 2">
    <name type="scientific">Synechocystis sp. (strain ATCC 27184 / PCC 6803 / Kazusa)</name>
    <dbReference type="NCBI Taxonomy" id="1111708"/>
    <lineage>
        <taxon>Bacteria</taxon>
        <taxon>Bacillati</taxon>
        <taxon>Cyanobacteriota</taxon>
        <taxon>Cyanophyceae</taxon>
        <taxon>Synechococcales</taxon>
        <taxon>Merismopediaceae</taxon>
        <taxon>Synechocystis</taxon>
    </lineage>
</organism>
<protein>
    <submittedName>
        <fullName evidence="1">Slr0975 protein</fullName>
    </submittedName>
</protein>
<dbReference type="eggNOG" id="COG4735">
    <property type="taxonomic scope" value="Bacteria"/>
</dbReference>
<dbReference type="Proteomes" id="UP000001425">
    <property type="component" value="Chromosome"/>
</dbReference>
<dbReference type="EnsemblBacteria" id="BAA16891">
    <property type="protein sequence ID" value="BAA16891"/>
    <property type="gene ID" value="BAA16891"/>
</dbReference>
<reference evidence="1 2" key="1">
    <citation type="journal article" date="1995" name="DNA Res.">
        <title>Sequence analysis of the genome of the unicellular cyanobacterium Synechocystis sp. strain PCC6803. I. Sequence features in the 1 Mb region from map positions 64% to 92% of the genome.</title>
        <authorList>
            <person name="Kaneko T."/>
            <person name="Tanaka A."/>
            <person name="Sato S."/>
            <person name="Kotani H."/>
            <person name="Sazuka T."/>
            <person name="Miyajima N."/>
            <person name="Sugiura M."/>
            <person name="Tabata S."/>
        </authorList>
    </citation>
    <scope>NUCLEOTIDE SEQUENCE [LARGE SCALE GENOMIC DNA]</scope>
    <source>
        <strain evidence="2">ATCC 27184 / PCC 6803 / Kazusa</strain>
    </source>
</reference>
<gene>
    <name evidence="1" type="ordered locus">slr0975</name>
</gene>
<dbReference type="InParanoid" id="P72875"/>
<dbReference type="PANTHER" id="PTHR37203:SF3">
    <property type="entry name" value="SLR0975 PROTEIN"/>
    <property type="match status" value="1"/>
</dbReference>
<keyword evidence="2" id="KW-1185">Reference proteome</keyword>
<accession>P72875</accession>
<evidence type="ECO:0000313" key="2">
    <source>
        <dbReference type="Proteomes" id="UP000001425"/>
    </source>
</evidence>
<dbReference type="PANTHER" id="PTHR37203">
    <property type="match status" value="1"/>
</dbReference>
<name>P72875_SYNY3</name>
<sequence>MEETVLDELRSALELATEDELTQLTQILFCRKFNPLDYLQTPLPVEVQSLDRPLWESSLEERFRYLAADGLTVLRGKAKQFSYRDTLIRVCQFLKVPYAQQMTTLDLETDIFLHLVNQAWQKLPPAEQNNLTRKIQQSLINSPLPEPLPLQIQHNPVNVILKGGGAIAVSSVLRPLLLGRILQQVTVHIAQYQVAKSLLMKGGLNVASQLQNQLALQTAKQGVLMGTARYGAVRTIFSVLGPALWGLFLADLGWRAIATNYGRIIPVIFTLAQIRLTRETCWQLA</sequence>
<dbReference type="STRING" id="1148.gene:10497750"/>
<dbReference type="AlphaFoldDB" id="P72875"/>
<evidence type="ECO:0000313" key="1">
    <source>
        <dbReference type="EMBL" id="BAA16891.1"/>
    </source>
</evidence>
<dbReference type="PaxDb" id="1148-1651965"/>
<dbReference type="PIR" id="S74740">
    <property type="entry name" value="S74740"/>
</dbReference>
<proteinExistence type="predicted"/>
<reference evidence="1 2" key="2">
    <citation type="journal article" date="1996" name="DNA Res.">
        <title>Sequence analysis of the genome of the unicellular cyanobacterium Synechocystis sp. strain PCC6803. II. Sequence determination of the entire genome and assignment of potential protein-coding regions.</title>
        <authorList>
            <person name="Kaneko T."/>
            <person name="Sato S."/>
            <person name="Kotani H."/>
            <person name="Tanaka A."/>
            <person name="Asamizu E."/>
            <person name="Nakamura Y."/>
            <person name="Miyajima N."/>
            <person name="Hirosawa M."/>
            <person name="Sugiura M."/>
            <person name="Sasamoto S."/>
            <person name="Kimura T."/>
            <person name="Hosouchi T."/>
            <person name="Matsuno A."/>
            <person name="Muraki A."/>
            <person name="Nakazaki N."/>
            <person name="Naruo K."/>
            <person name="Okumura S."/>
            <person name="Shimpo S."/>
            <person name="Takeuchi C."/>
            <person name="Wada T."/>
            <person name="Watanabe A."/>
            <person name="Yamada M."/>
            <person name="Yasuda M."/>
            <person name="Tabata S."/>
        </authorList>
    </citation>
    <scope>NUCLEOTIDE SEQUENCE [LARGE SCALE GENOMIC DNA]</scope>
    <source>
        <strain evidence="2">ATCC 27184 / PCC 6803 / Kazusa</strain>
    </source>
</reference>
<dbReference type="EMBL" id="BA000022">
    <property type="protein sequence ID" value="BAA16891.1"/>
    <property type="molecule type" value="Genomic_DNA"/>
</dbReference>
<dbReference type="IntAct" id="P72875">
    <property type="interactions" value="3"/>
</dbReference>